<dbReference type="InterPro" id="IPR023214">
    <property type="entry name" value="HAD_sf"/>
</dbReference>
<keyword evidence="1 2" id="KW-0378">Hydrolase</keyword>
<protein>
    <submittedName>
        <fullName evidence="2">HAD family hydrolase</fullName>
        <ecNumber evidence="2">3.1.3.-</ecNumber>
    </submittedName>
</protein>
<name>A0ABY8PM82_9PSED</name>
<gene>
    <name evidence="2" type="ORF">QCD61_14245</name>
</gene>
<dbReference type="SFLD" id="SFLDS00003">
    <property type="entry name" value="Haloacid_Dehalogenase"/>
    <property type="match status" value="1"/>
</dbReference>
<evidence type="ECO:0000313" key="3">
    <source>
        <dbReference type="Proteomes" id="UP001227386"/>
    </source>
</evidence>
<dbReference type="Pfam" id="PF00702">
    <property type="entry name" value="Hydrolase"/>
    <property type="match status" value="1"/>
</dbReference>
<dbReference type="GO" id="GO:0016787">
    <property type="term" value="F:hydrolase activity"/>
    <property type="evidence" value="ECO:0007669"/>
    <property type="project" value="UniProtKB-KW"/>
</dbReference>
<organism evidence="2 3">
    <name type="scientific">Pseudomonas viciae</name>
    <dbReference type="NCBI Taxonomy" id="2505979"/>
    <lineage>
        <taxon>Bacteria</taxon>
        <taxon>Pseudomonadati</taxon>
        <taxon>Pseudomonadota</taxon>
        <taxon>Gammaproteobacteria</taxon>
        <taxon>Pseudomonadales</taxon>
        <taxon>Pseudomonadaceae</taxon>
        <taxon>Pseudomonas</taxon>
    </lineage>
</organism>
<sequence>MITAVIFDLFGTLVEIQNRQNPYRQLLRIGAQQGRAASPIDLRSIMAINGGLREAADFLGIQVSRTQLANLQSCLDLECQSIKPFDEAMPAIDLLRQYQIKIALCSNLAGPYCSVARTLFPDLDGYALSAELGLLKPEPAIYRSVCAMLDVLPGQVPGVRDAQVLMIGDSKRCDEHGPRAVGILGHYLDRKGRGRIKELLSFAQGITAGNH</sequence>
<dbReference type="Proteomes" id="UP001227386">
    <property type="component" value="Chromosome"/>
</dbReference>
<evidence type="ECO:0000313" key="2">
    <source>
        <dbReference type="EMBL" id="WGO96206.1"/>
    </source>
</evidence>
<dbReference type="Gene3D" id="3.40.50.1000">
    <property type="entry name" value="HAD superfamily/HAD-like"/>
    <property type="match status" value="1"/>
</dbReference>
<dbReference type="EC" id="3.1.3.-" evidence="2"/>
<reference evidence="2 3" key="1">
    <citation type="journal article" date="2012" name="Appl. Soil Ecol.">
        <title>Isolation and characterization of new plant growth-promoting bacterial endophytes.</title>
        <authorList>
            <person name="Rashid S."/>
            <person name="Charles T.C."/>
            <person name="Glick B.R."/>
        </authorList>
    </citation>
    <scope>NUCLEOTIDE SEQUENCE [LARGE SCALE GENOMIC DNA]</scope>
    <source>
        <strain evidence="2 3">YsS1</strain>
    </source>
</reference>
<dbReference type="SUPFAM" id="SSF56784">
    <property type="entry name" value="HAD-like"/>
    <property type="match status" value="1"/>
</dbReference>
<dbReference type="InterPro" id="IPR051540">
    <property type="entry name" value="S-2-haloacid_dehalogenase"/>
</dbReference>
<proteinExistence type="predicted"/>
<keyword evidence="3" id="KW-1185">Reference proteome</keyword>
<accession>A0ABY8PM82</accession>
<dbReference type="PANTHER" id="PTHR43316">
    <property type="entry name" value="HYDROLASE, HALOACID DELAHOGENASE-RELATED"/>
    <property type="match status" value="1"/>
</dbReference>
<dbReference type="EMBL" id="CP123771">
    <property type="protein sequence ID" value="WGO96206.1"/>
    <property type="molecule type" value="Genomic_DNA"/>
</dbReference>
<dbReference type="SFLD" id="SFLDG01129">
    <property type="entry name" value="C1.5:_HAD__Beta-PGM__Phosphata"/>
    <property type="match status" value="1"/>
</dbReference>
<dbReference type="PANTHER" id="PTHR43316:SF3">
    <property type="entry name" value="HALOACID DEHALOGENASE, TYPE II (AFU_ORTHOLOGUE AFUA_2G07750)-RELATED"/>
    <property type="match status" value="1"/>
</dbReference>
<evidence type="ECO:0000256" key="1">
    <source>
        <dbReference type="ARBA" id="ARBA00022801"/>
    </source>
</evidence>
<dbReference type="InterPro" id="IPR036412">
    <property type="entry name" value="HAD-like_sf"/>
</dbReference>
<dbReference type="RefSeq" id="WP_280944945.1">
    <property type="nucleotide sequence ID" value="NZ_CP123771.1"/>
</dbReference>